<name>C5PEF1_COCP7</name>
<dbReference type="InterPro" id="IPR035371">
    <property type="entry name" value="Nrap_D6"/>
</dbReference>
<dbReference type="Proteomes" id="UP000009084">
    <property type="component" value="Unassembled WGS sequence"/>
</dbReference>
<organism evidence="13 14">
    <name type="scientific">Coccidioides posadasii (strain C735)</name>
    <name type="common">Valley fever fungus</name>
    <dbReference type="NCBI Taxonomy" id="222929"/>
    <lineage>
        <taxon>Eukaryota</taxon>
        <taxon>Fungi</taxon>
        <taxon>Dikarya</taxon>
        <taxon>Ascomycota</taxon>
        <taxon>Pezizomycotina</taxon>
        <taxon>Eurotiomycetes</taxon>
        <taxon>Eurotiomycetidae</taxon>
        <taxon>Onygenales</taxon>
        <taxon>Onygenaceae</taxon>
        <taxon>Coccidioides</taxon>
    </lineage>
</organism>
<evidence type="ECO:0000313" key="13">
    <source>
        <dbReference type="EMBL" id="EER23109.1"/>
    </source>
</evidence>
<dbReference type="OrthoDB" id="10251401at2759"/>
<dbReference type="AlphaFoldDB" id="C5PEF1"/>
<evidence type="ECO:0000256" key="3">
    <source>
        <dbReference type="ARBA" id="ARBA00022884"/>
    </source>
</evidence>
<feature type="domain" description="Nrap protein" evidence="7">
    <location>
        <begin position="166"/>
        <end position="307"/>
    </location>
</feature>
<feature type="domain" description="Nrap protein" evidence="9">
    <location>
        <begin position="462"/>
        <end position="603"/>
    </location>
</feature>
<evidence type="ECO:0000256" key="4">
    <source>
        <dbReference type="ARBA" id="ARBA00023242"/>
    </source>
</evidence>
<feature type="compositionally biased region" description="Basic residues" evidence="6">
    <location>
        <begin position="1"/>
        <end position="10"/>
    </location>
</feature>
<evidence type="ECO:0000256" key="6">
    <source>
        <dbReference type="SAM" id="MobiDB-lite"/>
    </source>
</evidence>
<accession>C5PEF1</accession>
<dbReference type="InterPro" id="IPR035369">
    <property type="entry name" value="Nrap_D4"/>
</dbReference>
<feature type="compositionally biased region" description="Basic and acidic residues" evidence="6">
    <location>
        <begin position="11"/>
        <end position="28"/>
    </location>
</feature>
<dbReference type="Pfam" id="PF17407">
    <property type="entry name" value="Nrap_D6"/>
    <property type="match status" value="1"/>
</dbReference>
<dbReference type="InterPro" id="IPR005554">
    <property type="entry name" value="NOL6/Upt22"/>
</dbReference>
<dbReference type="Pfam" id="PF17404">
    <property type="entry name" value="Nrap_D3"/>
    <property type="match status" value="1"/>
</dbReference>
<dbReference type="EMBL" id="ACFW01000049">
    <property type="protein sequence ID" value="EER23109.1"/>
    <property type="molecule type" value="Genomic_DNA"/>
</dbReference>
<dbReference type="PANTHER" id="PTHR17972">
    <property type="entry name" value="NUCLEOLAR RNA-ASSOCIATED PROTEIN"/>
    <property type="match status" value="1"/>
</dbReference>
<evidence type="ECO:0000259" key="7">
    <source>
        <dbReference type="Pfam" id="PF03813"/>
    </source>
</evidence>
<comment type="caution">
    <text evidence="13">The sequence shown here is derived from an EMBL/GenBank/DDBJ whole genome shotgun (WGS) entry which is preliminary data.</text>
</comment>
<keyword evidence="5" id="KW-0687">Ribonucleoprotein</keyword>
<dbReference type="VEuPathDB" id="FungiDB:CPC735_044790"/>
<dbReference type="InterPro" id="IPR035370">
    <property type="entry name" value="Nrap_D5"/>
</dbReference>
<keyword evidence="5" id="KW-0698">rRNA processing</keyword>
<evidence type="ECO:0000259" key="9">
    <source>
        <dbReference type="Pfam" id="PF17404"/>
    </source>
</evidence>
<dbReference type="Gene3D" id="3.30.70.3030">
    <property type="match status" value="1"/>
</dbReference>
<evidence type="ECO:0000259" key="10">
    <source>
        <dbReference type="Pfam" id="PF17405"/>
    </source>
</evidence>
<keyword evidence="5" id="KW-0690">Ribosome biogenesis</keyword>
<evidence type="ECO:0000259" key="12">
    <source>
        <dbReference type="Pfam" id="PF17407"/>
    </source>
</evidence>
<feature type="region of interest" description="Disordered" evidence="6">
    <location>
        <begin position="1"/>
        <end position="44"/>
    </location>
</feature>
<evidence type="ECO:0000256" key="2">
    <source>
        <dbReference type="ARBA" id="ARBA00006674"/>
    </source>
</evidence>
<dbReference type="Gene3D" id="1.10.1410.10">
    <property type="match status" value="1"/>
</dbReference>
<protein>
    <recommendedName>
        <fullName evidence="5">U3 small nucleolar RNA-associated protein 22</fullName>
    </recommendedName>
</protein>
<evidence type="ECO:0000256" key="1">
    <source>
        <dbReference type="ARBA" id="ARBA00004604"/>
    </source>
</evidence>
<evidence type="ECO:0000259" key="8">
    <source>
        <dbReference type="Pfam" id="PF17403"/>
    </source>
</evidence>
<gene>
    <name evidence="13" type="ORF">CPC735_044790</name>
</gene>
<dbReference type="Pfam" id="PF17406">
    <property type="entry name" value="Nrap_D5"/>
    <property type="match status" value="1"/>
</dbReference>
<dbReference type="HOGENOM" id="CLU_003502_1_0_1"/>
<dbReference type="GO" id="GO:0006364">
    <property type="term" value="P:rRNA processing"/>
    <property type="evidence" value="ECO:0007669"/>
    <property type="project" value="UniProtKB-KW"/>
</dbReference>
<dbReference type="Pfam" id="PF17403">
    <property type="entry name" value="Nrap_D2"/>
    <property type="match status" value="1"/>
</dbReference>
<proteinExistence type="inferred from homology"/>
<evidence type="ECO:0000256" key="5">
    <source>
        <dbReference type="RuleBase" id="RU364032"/>
    </source>
</evidence>
<dbReference type="GO" id="GO:0006409">
    <property type="term" value="P:tRNA export from nucleus"/>
    <property type="evidence" value="ECO:0007669"/>
    <property type="project" value="TreeGrafter"/>
</dbReference>
<dbReference type="GO" id="GO:0032545">
    <property type="term" value="C:CURI complex"/>
    <property type="evidence" value="ECO:0007669"/>
    <property type="project" value="TreeGrafter"/>
</dbReference>
<dbReference type="GO" id="GO:0034456">
    <property type="term" value="C:UTP-C complex"/>
    <property type="evidence" value="ECO:0007669"/>
    <property type="project" value="TreeGrafter"/>
</dbReference>
<keyword evidence="3 5" id="KW-0694">RNA-binding</keyword>
<dbReference type="Pfam" id="PF17405">
    <property type="entry name" value="Nrap_D4"/>
    <property type="match status" value="1"/>
</dbReference>
<evidence type="ECO:0000313" key="14">
    <source>
        <dbReference type="Proteomes" id="UP000009084"/>
    </source>
</evidence>
<dbReference type="Pfam" id="PF03813">
    <property type="entry name" value="Nrap"/>
    <property type="match status" value="1"/>
</dbReference>
<feature type="domain" description="Nrap protein" evidence="8">
    <location>
        <begin position="313"/>
        <end position="454"/>
    </location>
</feature>
<comment type="subcellular location">
    <subcellularLocation>
        <location evidence="1 5">Nucleus</location>
        <location evidence="1 5">Nucleolus</location>
    </subcellularLocation>
</comment>
<dbReference type="InterPro" id="IPR035368">
    <property type="entry name" value="Nrap_D3"/>
</dbReference>
<dbReference type="KEGG" id="cpw:9690724"/>
<reference evidence="13 14" key="1">
    <citation type="journal article" date="2009" name="Genome Res.">
        <title>Comparative genomic analyses of the human fungal pathogens Coccidioides and their relatives.</title>
        <authorList>
            <person name="Sharpton T.J."/>
            <person name="Stajich J.E."/>
            <person name="Rounsley S.D."/>
            <person name="Gardner M.J."/>
            <person name="Wortman J.R."/>
            <person name="Jordar V.S."/>
            <person name="Maiti R."/>
            <person name="Kodira C.D."/>
            <person name="Neafsey D.E."/>
            <person name="Zeng Q."/>
            <person name="Hung C.-Y."/>
            <person name="McMahan C."/>
            <person name="Muszewska A."/>
            <person name="Grynberg M."/>
            <person name="Mandel M.A."/>
            <person name="Kellner E.M."/>
            <person name="Barker B.M."/>
            <person name="Galgiani J.N."/>
            <person name="Orbach M.J."/>
            <person name="Kirkland T.N."/>
            <person name="Cole G.T."/>
            <person name="Henn M.R."/>
            <person name="Birren B.W."/>
            <person name="Taylor J.W."/>
        </authorList>
    </citation>
    <scope>NUCLEOTIDE SEQUENCE [LARGE SCALE GENOMIC DNA]</scope>
    <source>
        <strain evidence="14">C735</strain>
    </source>
</reference>
<feature type="domain" description="Nrap protein" evidence="10">
    <location>
        <begin position="630"/>
        <end position="811"/>
    </location>
</feature>
<sequence length="1098" mass="124189">MPIPSAKRRKLVDGDEKSDGRKPARPQKDAPSPNGLNGIHGPRSQPVASAVKLATTSGQFKSNLFKLQIDELLHQLRPDDDKQLRFVQQPLRRLKEIIEGIPARCAKSVRDAEVDLRKAGVAIPFPEPRPSHDAKYLLEYARPTAISVVGSFALKTAVKGLGHPTVDLAVTIPKRLLQKKDYYNYRYIYKRAYYISCIAAGIKISNEPGFHLSYAYQDDDKLRPIILIELTERANDNNSRSKLIVRVITAVENDTFPVDHTTATRHKVRHVFPTHDKPGFPEFVSVYNSTVRAESSVAEYSRVLHAAIIKCPAFRDACILGRTWLRQRGFGTSIVQGGFGHFEWAILLALLLENGSTTEKALFSKSYNPYQLFKAMVQFLSGRDLTKPFVFFSDEMKQKLPVGSGPVLFDGKRGVNLLFKMTFWSYQLLRHEAVITLSMLNDPLLDHFDNIFINRVDYPLCRFDEYLTLRPQSSQKTALDILSCCCSAHGVLTKALGDRTRLVHISYSDSPRWPIQSDIGGLDIKPVGVGLLLNQDTCHRIVDRGPLAEDKEASSDFREFWGDKAELRRFKDGTIAETLVWSERPSDGSVIRQIITYSLCRHLDLLPDDIHFKGLDSEKFPAIRDVMRPRTDFQPVLDAFRSLECKLRNLHGLPLTFRQMFGASPILRHSSLDMSTSDRGWSKPIDVILQFEGSARWPDDLAAIQMTKLSFLIKIGELLEQSEGGVPCRVGLEDSDSGIQNAAFLDISFSHMLTFRLRLYHECEQKLLEKCLRGRNMGDQVKENLASALIAHKRLFPYQIQHTQAIQTLATRFPLLTPTIRAFKLWVNSHLFEPYFCEELLELLVCRVFLHPEPWTTPSSVGNGLLHTLYLISKWDWQHEPLVVDFNNKLMLSDFADIKTRFAAWRKIDPLMNTVSLFVASSLDYEGIAWTRRGKPPKVVALRLSNLTRAALDLVKKMGVEVCFSHLFRSLLQDYDFVLHLNPQSGTTSGGQQLYKNLPEPRSSGKVDVITHLLGELDRMYGSHILFFHGNEECKVIAGLWKPYSTKPRGFGLKLNYSIAPVTDTDATDQAVVLAKDTTLKDITTLGGDLISKAEINR</sequence>
<comment type="similarity">
    <text evidence="2 5">Belongs to the NRAP family.</text>
</comment>
<feature type="domain" description="Nrap protein" evidence="11">
    <location>
        <begin position="813"/>
        <end position="969"/>
    </location>
</feature>
<dbReference type="PANTHER" id="PTHR17972:SF0">
    <property type="entry name" value="NUCLEOLAR PROTEIN 6"/>
    <property type="match status" value="1"/>
</dbReference>
<dbReference type="InterPro" id="IPR035367">
    <property type="entry name" value="Nrap_D2"/>
</dbReference>
<evidence type="ECO:0000259" key="11">
    <source>
        <dbReference type="Pfam" id="PF17406"/>
    </source>
</evidence>
<dbReference type="GO" id="GO:0032040">
    <property type="term" value="C:small-subunit processome"/>
    <property type="evidence" value="ECO:0007669"/>
    <property type="project" value="TreeGrafter"/>
</dbReference>
<keyword evidence="4 5" id="KW-0539">Nucleus</keyword>
<dbReference type="InterPro" id="IPR035082">
    <property type="entry name" value="Nrap_D1"/>
</dbReference>
<dbReference type="GO" id="GO:0003723">
    <property type="term" value="F:RNA binding"/>
    <property type="evidence" value="ECO:0007669"/>
    <property type="project" value="UniProtKB-KW"/>
</dbReference>
<feature type="domain" description="Nrap protein" evidence="12">
    <location>
        <begin position="972"/>
        <end position="1093"/>
    </location>
</feature>